<dbReference type="STRING" id="1469647.BC351_24310"/>
<reference evidence="2" key="1">
    <citation type="submission" date="2016-07" db="EMBL/GenBank/DDBJ databases">
        <authorList>
            <person name="Florea S."/>
            <person name="Webb J.S."/>
            <person name="Jaromczyk J."/>
            <person name="Schardl C.L."/>
        </authorList>
    </citation>
    <scope>NUCLEOTIDE SEQUENCE [LARGE SCALE GENOMIC DNA]</scope>
    <source>
        <strain evidence="2">CY1</strain>
    </source>
</reference>
<sequence length="80" mass="9086">MGRQGGEISELANSNIKISEIAEGVGNMWALPLQGVQERQTPIMFREEQQRVTKLTTPLLLENLWTVLNPFKGEKMFDIL</sequence>
<evidence type="ECO:0000313" key="2">
    <source>
        <dbReference type="Proteomes" id="UP000190626"/>
    </source>
</evidence>
<organism evidence="1 2">
    <name type="scientific">Paenibacillus ferrarius</name>
    <dbReference type="NCBI Taxonomy" id="1469647"/>
    <lineage>
        <taxon>Bacteria</taxon>
        <taxon>Bacillati</taxon>
        <taxon>Bacillota</taxon>
        <taxon>Bacilli</taxon>
        <taxon>Bacillales</taxon>
        <taxon>Paenibacillaceae</taxon>
        <taxon>Paenibacillus</taxon>
    </lineage>
</organism>
<keyword evidence="2" id="KW-1185">Reference proteome</keyword>
<protein>
    <submittedName>
        <fullName evidence="1">Uncharacterized protein</fullName>
    </submittedName>
</protein>
<dbReference type="EMBL" id="MBTG01000011">
    <property type="protein sequence ID" value="OPH58073.1"/>
    <property type="molecule type" value="Genomic_DNA"/>
</dbReference>
<gene>
    <name evidence="1" type="ORF">BC351_24310</name>
</gene>
<comment type="caution">
    <text evidence="1">The sequence shown here is derived from an EMBL/GenBank/DDBJ whole genome shotgun (WGS) entry which is preliminary data.</text>
</comment>
<proteinExistence type="predicted"/>
<name>A0A1V4HLN3_9BACL</name>
<dbReference type="AlphaFoldDB" id="A0A1V4HLN3"/>
<dbReference type="Proteomes" id="UP000190626">
    <property type="component" value="Unassembled WGS sequence"/>
</dbReference>
<evidence type="ECO:0000313" key="1">
    <source>
        <dbReference type="EMBL" id="OPH58073.1"/>
    </source>
</evidence>
<accession>A0A1V4HLN3</accession>